<evidence type="ECO:0000313" key="2">
    <source>
        <dbReference type="Proteomes" id="UP000005505"/>
    </source>
</evidence>
<dbReference type="EMBL" id="AICU01000007">
    <property type="protein sequence ID" value="EID29576.1"/>
    <property type="molecule type" value="Genomic_DNA"/>
</dbReference>
<comment type="caution">
    <text evidence="1">The sequence shown here is derived from an EMBL/GenBank/DDBJ whole genome shotgun (WGS) entry which is preliminary data.</text>
</comment>
<proteinExistence type="predicted"/>
<dbReference type="Proteomes" id="UP000005505">
    <property type="component" value="Unassembled WGS sequence"/>
</dbReference>
<gene>
    <name evidence="1" type="ORF">HMPREF1048_0629</name>
</gene>
<dbReference type="PATRIC" id="fig|1095736.3.peg.128"/>
<protein>
    <submittedName>
        <fullName evidence="1">Uncharacterized protein</fullName>
    </submittedName>
</protein>
<evidence type="ECO:0000313" key="1">
    <source>
        <dbReference type="EMBL" id="EID29576.1"/>
    </source>
</evidence>
<name>I0T1S3_STRMT</name>
<reference evidence="1 2" key="1">
    <citation type="submission" date="2012-02" db="EMBL/GenBank/DDBJ databases">
        <authorList>
            <person name="Harkins D.M."/>
            <person name="Madupu R."/>
            <person name="Durkin A.S."/>
            <person name="Torralba M."/>
            <person name="Methe B."/>
            <person name="Sutton G.G."/>
            <person name="Nelson K.E."/>
        </authorList>
    </citation>
    <scope>NUCLEOTIDE SEQUENCE [LARGE SCALE GENOMIC DNA]</scope>
    <source>
        <strain evidence="1 2">SK575</strain>
    </source>
</reference>
<sequence>MLFGQSACFTWILGIQLTKNQLEKDNDYVTPNTVTLI</sequence>
<organism evidence="1 2">
    <name type="scientific">Streptococcus mitis SK575</name>
    <dbReference type="NCBI Taxonomy" id="1095736"/>
    <lineage>
        <taxon>Bacteria</taxon>
        <taxon>Bacillati</taxon>
        <taxon>Bacillota</taxon>
        <taxon>Bacilli</taxon>
        <taxon>Lactobacillales</taxon>
        <taxon>Streptococcaceae</taxon>
        <taxon>Streptococcus</taxon>
        <taxon>Streptococcus mitis group</taxon>
    </lineage>
</organism>
<dbReference type="AlphaFoldDB" id="I0T1S3"/>
<accession>I0T1S3</accession>